<protein>
    <recommendedName>
        <fullName evidence="3">GT23 domain-containing protein</fullName>
    </recommendedName>
</protein>
<proteinExistence type="predicted"/>
<evidence type="ECO:0000313" key="1">
    <source>
        <dbReference type="EMBL" id="KAL1529177.1"/>
    </source>
</evidence>
<dbReference type="AlphaFoldDB" id="A0AB34K6Z0"/>
<organism evidence="1 2">
    <name type="scientific">Prymnesium parvum</name>
    <name type="common">Toxic golden alga</name>
    <dbReference type="NCBI Taxonomy" id="97485"/>
    <lineage>
        <taxon>Eukaryota</taxon>
        <taxon>Haptista</taxon>
        <taxon>Haptophyta</taxon>
        <taxon>Prymnesiophyceae</taxon>
        <taxon>Prymnesiales</taxon>
        <taxon>Prymnesiaceae</taxon>
        <taxon>Prymnesium</taxon>
    </lineage>
</organism>
<dbReference type="Gene3D" id="3.40.50.11350">
    <property type="match status" value="1"/>
</dbReference>
<evidence type="ECO:0008006" key="3">
    <source>
        <dbReference type="Google" id="ProtNLM"/>
    </source>
</evidence>
<accession>A0AB34K6Z0</accession>
<name>A0AB34K6Z0_PRYPA</name>
<gene>
    <name evidence="1" type="ORF">AB1Y20_000136</name>
</gene>
<dbReference type="Proteomes" id="UP001515480">
    <property type="component" value="Unassembled WGS sequence"/>
</dbReference>
<comment type="caution">
    <text evidence="1">The sequence shown here is derived from an EMBL/GenBank/DDBJ whole genome shotgun (WGS) entry which is preliminary data.</text>
</comment>
<evidence type="ECO:0000313" key="2">
    <source>
        <dbReference type="Proteomes" id="UP001515480"/>
    </source>
</evidence>
<reference evidence="1 2" key="1">
    <citation type="journal article" date="2024" name="Science">
        <title>Giant polyketide synthase enzymes in the biosynthesis of giant marine polyether toxins.</title>
        <authorList>
            <person name="Fallon T.R."/>
            <person name="Shende V.V."/>
            <person name="Wierzbicki I.H."/>
            <person name="Pendleton A.L."/>
            <person name="Watervoot N.F."/>
            <person name="Auber R.P."/>
            <person name="Gonzalez D.J."/>
            <person name="Wisecaver J.H."/>
            <person name="Moore B.S."/>
        </authorList>
    </citation>
    <scope>NUCLEOTIDE SEQUENCE [LARGE SCALE GENOMIC DNA]</scope>
    <source>
        <strain evidence="1 2">12B1</strain>
    </source>
</reference>
<dbReference type="EMBL" id="JBGBPQ010000001">
    <property type="protein sequence ID" value="KAL1529177.1"/>
    <property type="molecule type" value="Genomic_DNA"/>
</dbReference>
<sequence>MLGQAERCVLREAKPSAVRAHAWQAERAATLCAAHGWGGRCAPPCTLVSLYAAKSRENPPCNDPRRPPHPSPDARATGELLARAAAASRTGGSEPARPEWRGKTVRVRSFVDDGFWVRAHFALSHGLWASLRGLPFFVHLHANSSCAARRPCDAYRQTPVERMVELSCAMGWYITEGVMGGRMSSYPETWASALAYRARNSALVAAWVRVRADLRALADAEWRRIVPAGARVIGAHLRGTDKFVAAKVAPDMYFGLLDAFLRRGGAHERLIFLATDDESYQRAVVQRYGARRVRQLNDGKVQRAVGAGAIWRDHGGSDAHGKGVEVLLDTLLLSKCDFVLKSASAVSEFALYFNPMLHNDSYDFNIPDNPPPRWLTS</sequence>
<keyword evidence="2" id="KW-1185">Reference proteome</keyword>